<dbReference type="EMBL" id="JABEZX010000012">
    <property type="protein sequence ID" value="MBA0572173.1"/>
    <property type="molecule type" value="Genomic_DNA"/>
</dbReference>
<gene>
    <name evidence="1" type="ORF">Golob_002531</name>
</gene>
<accession>A0A7J8N5L4</accession>
<dbReference type="AlphaFoldDB" id="A0A7J8N5L4"/>
<evidence type="ECO:0000313" key="1">
    <source>
        <dbReference type="EMBL" id="MBA0572173.1"/>
    </source>
</evidence>
<keyword evidence="2" id="KW-1185">Reference proteome</keyword>
<proteinExistence type="predicted"/>
<reference evidence="1 2" key="1">
    <citation type="journal article" date="2019" name="Genome Biol. Evol.">
        <title>Insights into the evolution of the New World diploid cottons (Gossypium, subgenus Houzingenia) based on genome sequencing.</title>
        <authorList>
            <person name="Grover C.E."/>
            <person name="Arick M.A. 2nd"/>
            <person name="Thrash A."/>
            <person name="Conover J.L."/>
            <person name="Sanders W.S."/>
            <person name="Peterson D.G."/>
            <person name="Frelichowski J.E."/>
            <person name="Scheffler J.A."/>
            <person name="Scheffler B.E."/>
            <person name="Wendel J.F."/>
        </authorList>
    </citation>
    <scope>NUCLEOTIDE SEQUENCE [LARGE SCALE GENOMIC DNA]</scope>
    <source>
        <strain evidence="1">157</strain>
        <tissue evidence="1">Leaf</tissue>
    </source>
</reference>
<organism evidence="1 2">
    <name type="scientific">Gossypium lobatum</name>
    <dbReference type="NCBI Taxonomy" id="34289"/>
    <lineage>
        <taxon>Eukaryota</taxon>
        <taxon>Viridiplantae</taxon>
        <taxon>Streptophyta</taxon>
        <taxon>Embryophyta</taxon>
        <taxon>Tracheophyta</taxon>
        <taxon>Spermatophyta</taxon>
        <taxon>Magnoliopsida</taxon>
        <taxon>eudicotyledons</taxon>
        <taxon>Gunneridae</taxon>
        <taxon>Pentapetalae</taxon>
        <taxon>rosids</taxon>
        <taxon>malvids</taxon>
        <taxon>Malvales</taxon>
        <taxon>Malvaceae</taxon>
        <taxon>Malvoideae</taxon>
        <taxon>Gossypium</taxon>
    </lineage>
</organism>
<sequence length="52" mass="6123">MAVWGRESDFPTFWVEETPLEVEPIVARDQRRTGPLLKIVPLTQQKKGRMRE</sequence>
<evidence type="ECO:0000313" key="2">
    <source>
        <dbReference type="Proteomes" id="UP000593572"/>
    </source>
</evidence>
<comment type="caution">
    <text evidence="1">The sequence shown here is derived from an EMBL/GenBank/DDBJ whole genome shotgun (WGS) entry which is preliminary data.</text>
</comment>
<feature type="non-terminal residue" evidence="1">
    <location>
        <position position="1"/>
    </location>
</feature>
<protein>
    <submittedName>
        <fullName evidence="1">Uncharacterized protein</fullName>
    </submittedName>
</protein>
<name>A0A7J8N5L4_9ROSI</name>
<dbReference type="Proteomes" id="UP000593572">
    <property type="component" value="Unassembled WGS sequence"/>
</dbReference>